<proteinExistence type="predicted"/>
<evidence type="ECO:0000313" key="2">
    <source>
        <dbReference type="Proteomes" id="UP000203261"/>
    </source>
</evidence>
<dbReference type="GeneID" id="29125299"/>
<protein>
    <submittedName>
        <fullName evidence="1">Uncharacterized protein</fullName>
    </submittedName>
</protein>
<keyword evidence="2" id="KW-1185">Reference proteome</keyword>
<organism evidence="1 2">
    <name type="scientific">Bacillus phage SP-15</name>
    <dbReference type="NCBI Taxonomy" id="1792032"/>
    <lineage>
        <taxon>Viruses</taxon>
        <taxon>Duplodnaviria</taxon>
        <taxon>Heunggongvirae</taxon>
        <taxon>Uroviricota</taxon>
        <taxon>Caudoviricetes</taxon>
        <taxon>Thornevirus</taxon>
        <taxon>Thornevirus SP15</taxon>
    </lineage>
</organism>
<gene>
    <name evidence="1" type="ORF">SP15_132</name>
</gene>
<accession>A0A127AWB3</accession>
<name>A0A127AWB3_9CAUD</name>
<reference evidence="1 2" key="1">
    <citation type="submission" date="2015-08" db="EMBL/GenBank/DDBJ databases">
        <authorList>
            <person name="Babu N.S."/>
            <person name="Beckwith C.J."/>
            <person name="Beseler K.G."/>
            <person name="Brison A."/>
            <person name="Carone J.V."/>
            <person name="Caskin T.P."/>
            <person name="Diamond M."/>
            <person name="Durham M.E."/>
            <person name="Foxe J.M."/>
            <person name="Go M."/>
            <person name="Henderson B.A."/>
            <person name="Jones I.B."/>
            <person name="McGettigan J.A."/>
            <person name="Micheletti S.J."/>
            <person name="Nasrallah M.E."/>
            <person name="Ortiz D."/>
            <person name="Piller C.R."/>
            <person name="Privatt S.R."/>
            <person name="Schneider S.L."/>
            <person name="Sharp S."/>
            <person name="Smith T.C."/>
            <person name="Stanton J.D."/>
            <person name="Ullery H.E."/>
            <person name="Wilson R.J."/>
            <person name="Serrano M.G."/>
            <person name="Buck G."/>
            <person name="Lee V."/>
            <person name="Wang Y."/>
            <person name="Carvalho R."/>
            <person name="Voegtly L."/>
            <person name="Shi R."/>
            <person name="Duckworth R."/>
            <person name="Johnson A."/>
            <person name="Loviza R."/>
            <person name="Walstead R."/>
            <person name="Shah Z."/>
            <person name="Kiflezghi M."/>
            <person name="Wade K."/>
            <person name="Ball S.L."/>
            <person name="Bradley K.W."/>
            <person name="Asai D.J."/>
            <person name="Bowman C.A."/>
            <person name="Russell D.A."/>
            <person name="Pope W.H."/>
            <person name="Jacobs-Sera D."/>
            <person name="Hendrix R.W."/>
            <person name="Hatfull G.F."/>
        </authorList>
    </citation>
    <scope>NUCLEOTIDE SEQUENCE [LARGE SCALE GENOMIC DNA]</scope>
</reference>
<evidence type="ECO:0000313" key="1">
    <source>
        <dbReference type="EMBL" id="AMM44930.1"/>
    </source>
</evidence>
<dbReference type="RefSeq" id="YP_009302519.1">
    <property type="nucleotide sequence ID" value="NC_031245.1"/>
</dbReference>
<dbReference type="EMBL" id="KT624200">
    <property type="protein sequence ID" value="AMM44930.1"/>
    <property type="molecule type" value="Genomic_DNA"/>
</dbReference>
<sequence>MFVNYNYPNWKTAHIMIPDLINKAFEVTAFGSGTQGYITWFGSDFTQYVPKEENYREIVGMITQAFIVRMIEKLDLEKQLTSEFTFSPNDEVVRARIQDRIYTILNKFHYDTGFTIQDEMSRFVLGMPTDFGSFKLEPKSKYYSPKYKEFVRFVTKLDIVKAQLEAEYSGLKRL</sequence>
<dbReference type="Proteomes" id="UP000203261">
    <property type="component" value="Segment"/>
</dbReference>
<dbReference type="KEGG" id="vg:29125299"/>